<gene>
    <name evidence="1" type="ORF">ACFSJT_10755</name>
</gene>
<dbReference type="EMBL" id="JBHUHY010000009">
    <property type="protein sequence ID" value="MFD2187268.1"/>
    <property type="molecule type" value="Genomic_DNA"/>
</dbReference>
<name>A0ABW5AWA5_9FLAO</name>
<dbReference type="Proteomes" id="UP001597344">
    <property type="component" value="Unassembled WGS sequence"/>
</dbReference>
<comment type="caution">
    <text evidence="1">The sequence shown here is derived from an EMBL/GenBank/DDBJ whole genome shotgun (WGS) entry which is preliminary data.</text>
</comment>
<organism evidence="1 2">
    <name type="scientific">Aquimarina celericrescens</name>
    <dbReference type="NCBI Taxonomy" id="1964542"/>
    <lineage>
        <taxon>Bacteria</taxon>
        <taxon>Pseudomonadati</taxon>
        <taxon>Bacteroidota</taxon>
        <taxon>Flavobacteriia</taxon>
        <taxon>Flavobacteriales</taxon>
        <taxon>Flavobacteriaceae</taxon>
        <taxon>Aquimarina</taxon>
    </lineage>
</organism>
<reference evidence="2" key="1">
    <citation type="journal article" date="2019" name="Int. J. Syst. Evol. Microbiol.">
        <title>The Global Catalogue of Microorganisms (GCM) 10K type strain sequencing project: providing services to taxonomists for standard genome sequencing and annotation.</title>
        <authorList>
            <consortium name="The Broad Institute Genomics Platform"/>
            <consortium name="The Broad Institute Genome Sequencing Center for Infectious Disease"/>
            <person name="Wu L."/>
            <person name="Ma J."/>
        </authorList>
    </citation>
    <scope>NUCLEOTIDE SEQUENCE [LARGE SCALE GENOMIC DNA]</scope>
    <source>
        <strain evidence="2">DT92</strain>
    </source>
</reference>
<proteinExistence type="predicted"/>
<accession>A0ABW5AWA5</accession>
<evidence type="ECO:0000313" key="1">
    <source>
        <dbReference type="EMBL" id="MFD2187268.1"/>
    </source>
</evidence>
<evidence type="ECO:0000313" key="2">
    <source>
        <dbReference type="Proteomes" id="UP001597344"/>
    </source>
</evidence>
<dbReference type="RefSeq" id="WP_378320263.1">
    <property type="nucleotide sequence ID" value="NZ_JBHUHY010000009.1"/>
</dbReference>
<keyword evidence="2" id="KW-1185">Reference proteome</keyword>
<sequence length="57" mass="6741">MKLIFELLIDLYIQDFDTYKFVTDIFLNNRTLTLLQQNIVIADKNENSITTVVVIEF</sequence>
<protein>
    <submittedName>
        <fullName evidence="1">Uncharacterized protein</fullName>
    </submittedName>
</protein>